<evidence type="ECO:0000313" key="2">
    <source>
        <dbReference type="EMBL" id="RXH83364.1"/>
    </source>
</evidence>
<keyword evidence="3" id="KW-1185">Reference proteome</keyword>
<dbReference type="EMBL" id="RDQH01000337">
    <property type="protein sequence ID" value="RXH83364.1"/>
    <property type="molecule type" value="Genomic_DNA"/>
</dbReference>
<reference evidence="2 3" key="1">
    <citation type="submission" date="2018-10" db="EMBL/GenBank/DDBJ databases">
        <title>A high-quality apple genome assembly.</title>
        <authorList>
            <person name="Hu J."/>
        </authorList>
    </citation>
    <scope>NUCLEOTIDE SEQUENCE [LARGE SCALE GENOMIC DNA]</scope>
    <source>
        <strain evidence="3">cv. HFTH1</strain>
        <tissue evidence="2">Young leaf</tissue>
    </source>
</reference>
<gene>
    <name evidence="2" type="ORF">DVH24_005617</name>
</gene>
<proteinExistence type="predicted"/>
<protein>
    <submittedName>
        <fullName evidence="2">Uncharacterized protein</fullName>
    </submittedName>
</protein>
<comment type="caution">
    <text evidence="2">The sequence shown here is derived from an EMBL/GenBank/DDBJ whole genome shotgun (WGS) entry which is preliminary data.</text>
</comment>
<sequence>MNDKDTPPSSLRQAGREEPNNYCLFHKSTGHATRNYHITTGLRTLLNIRNKARKEGLVEPKDKDKLDKHTYDEDQCPTKKPTFNINCIYRKAWNPER</sequence>
<feature type="compositionally biased region" description="Basic and acidic residues" evidence="1">
    <location>
        <begin position="53"/>
        <end position="72"/>
    </location>
</feature>
<feature type="region of interest" description="Disordered" evidence="1">
    <location>
        <begin position="52"/>
        <end position="74"/>
    </location>
</feature>
<evidence type="ECO:0000313" key="3">
    <source>
        <dbReference type="Proteomes" id="UP000290289"/>
    </source>
</evidence>
<dbReference type="AlphaFoldDB" id="A0A498IME7"/>
<feature type="region of interest" description="Disordered" evidence="1">
    <location>
        <begin position="1"/>
        <end position="20"/>
    </location>
</feature>
<name>A0A498IME7_MALDO</name>
<organism evidence="2 3">
    <name type="scientific">Malus domestica</name>
    <name type="common">Apple</name>
    <name type="synonym">Pyrus malus</name>
    <dbReference type="NCBI Taxonomy" id="3750"/>
    <lineage>
        <taxon>Eukaryota</taxon>
        <taxon>Viridiplantae</taxon>
        <taxon>Streptophyta</taxon>
        <taxon>Embryophyta</taxon>
        <taxon>Tracheophyta</taxon>
        <taxon>Spermatophyta</taxon>
        <taxon>Magnoliopsida</taxon>
        <taxon>eudicotyledons</taxon>
        <taxon>Gunneridae</taxon>
        <taxon>Pentapetalae</taxon>
        <taxon>rosids</taxon>
        <taxon>fabids</taxon>
        <taxon>Rosales</taxon>
        <taxon>Rosaceae</taxon>
        <taxon>Amygdaloideae</taxon>
        <taxon>Maleae</taxon>
        <taxon>Malus</taxon>
    </lineage>
</organism>
<accession>A0A498IME7</accession>
<evidence type="ECO:0000256" key="1">
    <source>
        <dbReference type="SAM" id="MobiDB-lite"/>
    </source>
</evidence>
<dbReference type="Proteomes" id="UP000290289">
    <property type="component" value="Chromosome 11"/>
</dbReference>